<evidence type="ECO:0000313" key="3">
    <source>
        <dbReference type="Proteomes" id="UP000647241"/>
    </source>
</evidence>
<dbReference type="PIRSF" id="PIRSF008757">
    <property type="entry name" value="UCP008757"/>
    <property type="match status" value="1"/>
</dbReference>
<organism evidence="2 3">
    <name type="scientific">Edaphobacter dinghuensis</name>
    <dbReference type="NCBI Taxonomy" id="1560005"/>
    <lineage>
        <taxon>Bacteria</taxon>
        <taxon>Pseudomonadati</taxon>
        <taxon>Acidobacteriota</taxon>
        <taxon>Terriglobia</taxon>
        <taxon>Terriglobales</taxon>
        <taxon>Acidobacteriaceae</taxon>
        <taxon>Edaphobacter</taxon>
    </lineage>
</organism>
<sequence length="168" mass="18807">MAIHEDLALITQQEAELVFPAFDAETAWRLGLFLRGLAITRDHSIVIDIRRFGQPYQPLFYTALNGTTPDNARWVQRKSNVVARFHRSSYQLGLYLRHNNTTLAEKYSLSDADYATHGGSFPIHVAGAGIIGSVTVSGLPQREDHNLVVEALCHELEQDHATLRLPSE</sequence>
<dbReference type="HAMAP" id="MF_00761">
    <property type="entry name" value="UPF0303"/>
    <property type="match status" value="1"/>
</dbReference>
<protein>
    <recommendedName>
        <fullName evidence="1">UPF0303 protein GCM10011585_07370</fullName>
    </recommendedName>
</protein>
<reference evidence="2" key="2">
    <citation type="submission" date="2020-09" db="EMBL/GenBank/DDBJ databases">
        <authorList>
            <person name="Sun Q."/>
            <person name="Zhou Y."/>
        </authorList>
    </citation>
    <scope>NUCLEOTIDE SEQUENCE</scope>
    <source>
        <strain evidence="2">CGMCC 1.12997</strain>
    </source>
</reference>
<dbReference type="PANTHER" id="PTHR28255:SF1">
    <property type="entry name" value="UPF0303 PROTEIN YBR137W"/>
    <property type="match status" value="1"/>
</dbReference>
<dbReference type="AlphaFoldDB" id="A0A917LZH1"/>
<dbReference type="PANTHER" id="PTHR28255">
    <property type="match status" value="1"/>
</dbReference>
<accession>A0A917LZH1</accession>
<dbReference type="Pfam" id="PF03928">
    <property type="entry name" value="HbpS-like"/>
    <property type="match status" value="1"/>
</dbReference>
<reference evidence="2" key="1">
    <citation type="journal article" date="2014" name="Int. J. Syst. Evol. Microbiol.">
        <title>Complete genome sequence of Corynebacterium casei LMG S-19264T (=DSM 44701T), isolated from a smear-ripened cheese.</title>
        <authorList>
            <consortium name="US DOE Joint Genome Institute (JGI-PGF)"/>
            <person name="Walter F."/>
            <person name="Albersmeier A."/>
            <person name="Kalinowski J."/>
            <person name="Ruckert C."/>
        </authorList>
    </citation>
    <scope>NUCLEOTIDE SEQUENCE</scope>
    <source>
        <strain evidence="2">CGMCC 1.12997</strain>
    </source>
</reference>
<gene>
    <name evidence="2" type="ORF">GCM10011585_07370</name>
</gene>
<dbReference type="EMBL" id="BMGT01000001">
    <property type="protein sequence ID" value="GGG67968.1"/>
    <property type="molecule type" value="Genomic_DNA"/>
</dbReference>
<proteinExistence type="inferred from homology"/>
<dbReference type="InterPro" id="IPR005624">
    <property type="entry name" value="PduO/GlcC-like"/>
</dbReference>
<dbReference type="InterPro" id="IPR010371">
    <property type="entry name" value="YBR137W-like"/>
</dbReference>
<dbReference type="Proteomes" id="UP000647241">
    <property type="component" value="Unassembled WGS sequence"/>
</dbReference>
<dbReference type="NCBIfam" id="NF002696">
    <property type="entry name" value="PRK02487.1-5"/>
    <property type="match status" value="1"/>
</dbReference>
<comment type="caution">
    <text evidence="2">The sequence shown here is derived from an EMBL/GenBank/DDBJ whole genome shotgun (WGS) entry which is preliminary data.</text>
</comment>
<dbReference type="Gene3D" id="3.30.450.150">
    <property type="entry name" value="Haem-degrading domain"/>
    <property type="match status" value="1"/>
</dbReference>
<dbReference type="SUPFAM" id="SSF143744">
    <property type="entry name" value="GlcG-like"/>
    <property type="match status" value="1"/>
</dbReference>
<comment type="similarity">
    <text evidence="1">Belongs to the UPF0303 family.</text>
</comment>
<evidence type="ECO:0000256" key="1">
    <source>
        <dbReference type="HAMAP-Rule" id="MF_00761"/>
    </source>
</evidence>
<keyword evidence="3" id="KW-1185">Reference proteome</keyword>
<dbReference type="InterPro" id="IPR038084">
    <property type="entry name" value="PduO/GlcC-like_sf"/>
</dbReference>
<evidence type="ECO:0000313" key="2">
    <source>
        <dbReference type="EMBL" id="GGG67968.1"/>
    </source>
</evidence>
<name>A0A917LZH1_9BACT</name>
<dbReference type="RefSeq" id="WP_188552769.1">
    <property type="nucleotide sequence ID" value="NZ_BMGT01000001.1"/>
</dbReference>